<comment type="similarity">
    <text evidence="11">Belongs to the globin family.</text>
</comment>
<gene>
    <name evidence="14" type="ORF">D5H75_38825</name>
</gene>
<evidence type="ECO:0000256" key="8">
    <source>
        <dbReference type="ARBA" id="ARBA00023027"/>
    </source>
</evidence>
<evidence type="ECO:0000256" key="1">
    <source>
        <dbReference type="ARBA" id="ARBA00001970"/>
    </source>
</evidence>
<evidence type="ECO:0000256" key="5">
    <source>
        <dbReference type="ARBA" id="ARBA00022714"/>
    </source>
</evidence>
<evidence type="ECO:0000256" key="10">
    <source>
        <dbReference type="ARBA" id="ARBA00049433"/>
    </source>
</evidence>
<sequence>MTLNPRLVKESFAAVERVADKATAYFYGRLFAKNPHLRGMFPPSMDTQRDRLFGSLTRIVWSLDSPDGLAGYLEQLGRDHRKYGVSAEHYAAIGDALLATVRKFAEEWDEEIEAAWTAAYAAASGLMSRAAEEDAGQSPPWWLAEVIDHELRTPDIAVITLRPDQPMAYRPGQYVSVQTARWPRVWRPFSIANAPREDGTLRLHVRAVPGGWVSGSLVRHTRIGDTLLLGPPVGTMTLPQDASRDVLCVAGGTGLAPIKALVEQIVAAGRRREVHLLFGARRAEELYDLADLARLEARHPWLRVLPVVSDDPEYDGVRGKLPEVVERFHSWASHEVFVCGPPAMVDATTQRLQRAGVPLTRIHRDAVRGAP</sequence>
<dbReference type="SUPFAM" id="SSF52343">
    <property type="entry name" value="Ferredoxin reductase-like, C-terminal NADP-linked domain"/>
    <property type="match status" value="1"/>
</dbReference>
<dbReference type="EC" id="1.14.12.17" evidence="4"/>
<dbReference type="Pfam" id="PF00042">
    <property type="entry name" value="Globin"/>
    <property type="match status" value="1"/>
</dbReference>
<dbReference type="AlphaFoldDB" id="A0A3A4A788"/>
<keyword evidence="11" id="KW-0408">Iron</keyword>
<keyword evidence="11" id="KW-0561">Oxygen transport</keyword>
<evidence type="ECO:0000313" key="14">
    <source>
        <dbReference type="EMBL" id="RJL20815.1"/>
    </source>
</evidence>
<proteinExistence type="inferred from homology"/>
<dbReference type="PRINTS" id="PR00371">
    <property type="entry name" value="FPNCR"/>
</dbReference>
<dbReference type="PRINTS" id="PR00410">
    <property type="entry name" value="PHEHYDRXLASE"/>
</dbReference>
<comment type="cofactor">
    <cofactor evidence="2">
        <name>FAD</name>
        <dbReference type="ChEBI" id="CHEBI:57692"/>
    </cofactor>
</comment>
<dbReference type="GO" id="GO:0019825">
    <property type="term" value="F:oxygen binding"/>
    <property type="evidence" value="ECO:0007669"/>
    <property type="project" value="InterPro"/>
</dbReference>
<keyword evidence="8" id="KW-0520">NAD</keyword>
<evidence type="ECO:0000256" key="3">
    <source>
        <dbReference type="ARBA" id="ARBA00006401"/>
    </source>
</evidence>
<dbReference type="InterPro" id="IPR008333">
    <property type="entry name" value="Cbr1-like_FAD-bd_dom"/>
</dbReference>
<accession>A0A3A4A788</accession>
<dbReference type="InterPro" id="IPR009050">
    <property type="entry name" value="Globin-like_sf"/>
</dbReference>
<keyword evidence="6" id="KW-0521">NADP</keyword>
<dbReference type="GO" id="GO:0008941">
    <property type="term" value="F:nitric oxide dioxygenase NAD(P)H activity"/>
    <property type="evidence" value="ECO:0007669"/>
    <property type="project" value="UniProtKB-EC"/>
</dbReference>
<comment type="catalytic activity">
    <reaction evidence="9">
        <text>2 nitric oxide + NADH + 2 O2 = 2 nitrate + NAD(+) + H(+)</text>
        <dbReference type="Rhea" id="RHEA:19469"/>
        <dbReference type="ChEBI" id="CHEBI:15378"/>
        <dbReference type="ChEBI" id="CHEBI:15379"/>
        <dbReference type="ChEBI" id="CHEBI:16480"/>
        <dbReference type="ChEBI" id="CHEBI:17632"/>
        <dbReference type="ChEBI" id="CHEBI:57540"/>
        <dbReference type="ChEBI" id="CHEBI:57945"/>
        <dbReference type="EC" id="1.14.12.17"/>
    </reaction>
</comment>
<dbReference type="SUPFAM" id="SSF46458">
    <property type="entry name" value="Globin-like"/>
    <property type="match status" value="1"/>
</dbReference>
<dbReference type="InterPro" id="IPR012292">
    <property type="entry name" value="Globin/Proto"/>
</dbReference>
<dbReference type="InterPro" id="IPR050415">
    <property type="entry name" value="MRET"/>
</dbReference>
<keyword evidence="5" id="KW-0001">2Fe-2S</keyword>
<comment type="caution">
    <text evidence="14">The sequence shown here is derived from an EMBL/GenBank/DDBJ whole genome shotgun (WGS) entry which is preliminary data.</text>
</comment>
<dbReference type="PROSITE" id="PS51384">
    <property type="entry name" value="FAD_FR"/>
    <property type="match status" value="1"/>
</dbReference>
<dbReference type="Gene3D" id="2.40.30.10">
    <property type="entry name" value="Translation factors"/>
    <property type="match status" value="1"/>
</dbReference>
<evidence type="ECO:0000313" key="15">
    <source>
        <dbReference type="Proteomes" id="UP000265768"/>
    </source>
</evidence>
<feature type="domain" description="FAD-binding FR-type" evidence="13">
    <location>
        <begin position="139"/>
        <end position="239"/>
    </location>
</feature>
<dbReference type="PROSITE" id="PS01033">
    <property type="entry name" value="GLOBIN"/>
    <property type="match status" value="1"/>
</dbReference>
<dbReference type="Proteomes" id="UP000265768">
    <property type="component" value="Unassembled WGS sequence"/>
</dbReference>
<comment type="cofactor">
    <cofactor evidence="1">
        <name>heme b</name>
        <dbReference type="ChEBI" id="CHEBI:60344"/>
    </cofactor>
</comment>
<dbReference type="InterPro" id="IPR039261">
    <property type="entry name" value="FNR_nucleotide-bd"/>
</dbReference>
<evidence type="ECO:0000259" key="12">
    <source>
        <dbReference type="PROSITE" id="PS01033"/>
    </source>
</evidence>
<dbReference type="Pfam" id="PF00175">
    <property type="entry name" value="NAD_binding_1"/>
    <property type="match status" value="1"/>
</dbReference>
<evidence type="ECO:0000256" key="7">
    <source>
        <dbReference type="ARBA" id="ARBA00023014"/>
    </source>
</evidence>
<keyword evidence="7" id="KW-0411">Iron-sulfur</keyword>
<dbReference type="GO" id="GO:0051537">
    <property type="term" value="F:2 iron, 2 sulfur cluster binding"/>
    <property type="evidence" value="ECO:0007669"/>
    <property type="project" value="UniProtKB-KW"/>
</dbReference>
<dbReference type="EMBL" id="QZEY01000028">
    <property type="protein sequence ID" value="RJL20815.1"/>
    <property type="molecule type" value="Genomic_DNA"/>
</dbReference>
<dbReference type="InterPro" id="IPR001433">
    <property type="entry name" value="OxRdtase_FAD/NAD-bd"/>
</dbReference>
<dbReference type="InterPro" id="IPR001709">
    <property type="entry name" value="Flavoprot_Pyr_Nucl_cyt_Rdtase"/>
</dbReference>
<dbReference type="PANTHER" id="PTHR47354:SF5">
    <property type="entry name" value="PROTEIN RFBI"/>
    <property type="match status" value="1"/>
</dbReference>
<reference evidence="14 15" key="1">
    <citation type="submission" date="2018-09" db="EMBL/GenBank/DDBJ databases">
        <title>YIM 75507 draft genome.</title>
        <authorList>
            <person name="Tang S."/>
            <person name="Feng Y."/>
        </authorList>
    </citation>
    <scope>NUCLEOTIDE SEQUENCE [LARGE SCALE GENOMIC DNA]</scope>
    <source>
        <strain evidence="14 15">YIM 75507</strain>
    </source>
</reference>
<dbReference type="InterPro" id="IPR017938">
    <property type="entry name" value="Riboflavin_synthase-like_b-brl"/>
</dbReference>
<keyword evidence="15" id="KW-1185">Reference proteome</keyword>
<evidence type="ECO:0000256" key="6">
    <source>
        <dbReference type="ARBA" id="ARBA00022857"/>
    </source>
</evidence>
<dbReference type="CDD" id="cd06187">
    <property type="entry name" value="O2ase_reductase_like"/>
    <property type="match status" value="1"/>
</dbReference>
<dbReference type="Gene3D" id="1.10.490.10">
    <property type="entry name" value="Globins"/>
    <property type="match status" value="1"/>
</dbReference>
<comment type="similarity">
    <text evidence="3">In the C-terminal section; belongs to the flavoprotein pyridine nucleotide cytochrome reductase family.</text>
</comment>
<dbReference type="CDD" id="cd19753">
    <property type="entry name" value="Mb-like_oxidoreductase"/>
    <property type="match status" value="1"/>
</dbReference>
<dbReference type="PANTHER" id="PTHR47354">
    <property type="entry name" value="NADH OXIDOREDUCTASE HCR"/>
    <property type="match status" value="1"/>
</dbReference>
<evidence type="ECO:0000256" key="4">
    <source>
        <dbReference type="ARBA" id="ARBA00012229"/>
    </source>
</evidence>
<feature type="domain" description="Globin" evidence="12">
    <location>
        <begin position="1"/>
        <end position="132"/>
    </location>
</feature>
<dbReference type="Gene3D" id="3.40.50.80">
    <property type="entry name" value="Nucleotide-binding domain of ferredoxin-NADP reductase (FNR) module"/>
    <property type="match status" value="1"/>
</dbReference>
<comment type="catalytic activity">
    <reaction evidence="10">
        <text>2 nitric oxide + NADPH + 2 O2 = 2 nitrate + NADP(+) + H(+)</text>
        <dbReference type="Rhea" id="RHEA:19465"/>
        <dbReference type="ChEBI" id="CHEBI:15378"/>
        <dbReference type="ChEBI" id="CHEBI:15379"/>
        <dbReference type="ChEBI" id="CHEBI:16480"/>
        <dbReference type="ChEBI" id="CHEBI:17632"/>
        <dbReference type="ChEBI" id="CHEBI:57783"/>
        <dbReference type="ChEBI" id="CHEBI:58349"/>
        <dbReference type="EC" id="1.14.12.17"/>
    </reaction>
</comment>
<dbReference type="Pfam" id="PF00970">
    <property type="entry name" value="FAD_binding_6"/>
    <property type="match status" value="1"/>
</dbReference>
<evidence type="ECO:0000256" key="9">
    <source>
        <dbReference type="ARBA" id="ARBA00048649"/>
    </source>
</evidence>
<evidence type="ECO:0000259" key="13">
    <source>
        <dbReference type="PROSITE" id="PS51384"/>
    </source>
</evidence>
<dbReference type="GO" id="GO:0005344">
    <property type="term" value="F:oxygen carrier activity"/>
    <property type="evidence" value="ECO:0007669"/>
    <property type="project" value="UniProtKB-KW"/>
</dbReference>
<evidence type="ECO:0000256" key="11">
    <source>
        <dbReference type="RuleBase" id="RU000356"/>
    </source>
</evidence>
<protein>
    <recommendedName>
        <fullName evidence="4">nitric oxide dioxygenase</fullName>
        <ecNumber evidence="4">1.14.12.17</ecNumber>
    </recommendedName>
</protein>
<dbReference type="InterPro" id="IPR017927">
    <property type="entry name" value="FAD-bd_FR_type"/>
</dbReference>
<keyword evidence="11" id="KW-0479">Metal-binding</keyword>
<name>A0A3A4A788_9ACTN</name>
<dbReference type="InterPro" id="IPR000971">
    <property type="entry name" value="Globin"/>
</dbReference>
<evidence type="ECO:0000256" key="2">
    <source>
        <dbReference type="ARBA" id="ARBA00001974"/>
    </source>
</evidence>
<dbReference type="SUPFAM" id="SSF63380">
    <property type="entry name" value="Riboflavin synthase domain-like"/>
    <property type="match status" value="1"/>
</dbReference>
<keyword evidence="11" id="KW-0813">Transport</keyword>
<dbReference type="GO" id="GO:0020037">
    <property type="term" value="F:heme binding"/>
    <property type="evidence" value="ECO:0007669"/>
    <property type="project" value="InterPro"/>
</dbReference>
<dbReference type="OrthoDB" id="3213438at2"/>
<keyword evidence="11" id="KW-0349">Heme</keyword>
<organism evidence="14 15">
    <name type="scientific">Bailinhaonella thermotolerans</name>
    <dbReference type="NCBI Taxonomy" id="1070861"/>
    <lineage>
        <taxon>Bacteria</taxon>
        <taxon>Bacillati</taxon>
        <taxon>Actinomycetota</taxon>
        <taxon>Actinomycetes</taxon>
        <taxon>Streptosporangiales</taxon>
        <taxon>Streptosporangiaceae</taxon>
        <taxon>Bailinhaonella</taxon>
    </lineage>
</organism>